<gene>
    <name evidence="4" type="ORF">MUN89_19080</name>
</gene>
<protein>
    <submittedName>
        <fullName evidence="4">TatD family hydrolase</fullName>
    </submittedName>
</protein>
<dbReference type="InterPro" id="IPR001130">
    <property type="entry name" value="TatD-like"/>
</dbReference>
<keyword evidence="3 4" id="KW-0378">Hydrolase</keyword>
<dbReference type="InterPro" id="IPR018228">
    <property type="entry name" value="DNase_TatD-rel_CS"/>
</dbReference>
<dbReference type="InterPro" id="IPR032466">
    <property type="entry name" value="Metal_Hydrolase"/>
</dbReference>
<evidence type="ECO:0000313" key="4">
    <source>
        <dbReference type="EMBL" id="UOQ43946.1"/>
    </source>
</evidence>
<accession>A0ABY4EPD3</accession>
<keyword evidence="2" id="KW-0479">Metal-binding</keyword>
<dbReference type="EMBL" id="CP095073">
    <property type="protein sequence ID" value="UOQ43946.1"/>
    <property type="molecule type" value="Genomic_DNA"/>
</dbReference>
<dbReference type="PANTHER" id="PTHR46317">
    <property type="entry name" value="HYDROLASE OF PHP SUPERFAMILY-RELATED PROTEIN"/>
    <property type="match status" value="1"/>
</dbReference>
<organism evidence="4 5">
    <name type="scientific">Halobacillus salinarum</name>
    <dbReference type="NCBI Taxonomy" id="2932257"/>
    <lineage>
        <taxon>Bacteria</taxon>
        <taxon>Bacillati</taxon>
        <taxon>Bacillota</taxon>
        <taxon>Bacilli</taxon>
        <taxon>Bacillales</taxon>
        <taxon>Bacillaceae</taxon>
        <taxon>Halobacillus</taxon>
    </lineage>
</organism>
<evidence type="ECO:0000256" key="3">
    <source>
        <dbReference type="ARBA" id="ARBA00022801"/>
    </source>
</evidence>
<dbReference type="Gene3D" id="3.20.20.140">
    <property type="entry name" value="Metal-dependent hydrolases"/>
    <property type="match status" value="1"/>
</dbReference>
<dbReference type="GO" id="GO:0016787">
    <property type="term" value="F:hydrolase activity"/>
    <property type="evidence" value="ECO:0007669"/>
    <property type="project" value="UniProtKB-KW"/>
</dbReference>
<reference evidence="4 5" key="1">
    <citation type="submission" date="2022-04" db="EMBL/GenBank/DDBJ databases">
        <title>Halobacillus sp. isolated from saltern.</title>
        <authorList>
            <person name="Won M."/>
            <person name="Lee C.-M."/>
            <person name="Woen H.-Y."/>
            <person name="Kwon S.-W."/>
        </authorList>
    </citation>
    <scope>NUCLEOTIDE SEQUENCE [LARGE SCALE GENOMIC DNA]</scope>
    <source>
        <strain evidence="4 5">SSBR10-3</strain>
    </source>
</reference>
<evidence type="ECO:0000256" key="1">
    <source>
        <dbReference type="ARBA" id="ARBA00009275"/>
    </source>
</evidence>
<dbReference type="PROSITE" id="PS01137">
    <property type="entry name" value="TATD_1"/>
    <property type="match status" value="1"/>
</dbReference>
<dbReference type="CDD" id="cd01310">
    <property type="entry name" value="TatD_DNAse"/>
    <property type="match status" value="1"/>
</dbReference>
<comment type="similarity">
    <text evidence="1">Belongs to the metallo-dependent hydrolases superfamily. TatD-type hydrolase family.</text>
</comment>
<name>A0ABY4EPD3_9BACI</name>
<dbReference type="SUPFAM" id="SSF51556">
    <property type="entry name" value="Metallo-dependent hydrolases"/>
    <property type="match status" value="1"/>
</dbReference>
<dbReference type="RefSeq" id="WP_244709508.1">
    <property type="nucleotide sequence ID" value="NZ_CP095073.1"/>
</dbReference>
<sequence>METGNLSGIEVSLMKNAIIDAHIHLDMYEECERNQLLNELDMYKVEKVIAVSTDYQSALTNLEYSKQNKKIKPAAGFHPEQPLPEEAELQKLFSLIERKKNEIVAIGEVGLPYYLRKEQKQLSLNSYIEILEVFVKYAAKTGKPIALHAIYEDAEIVCDLLERYSVSNAHFHWFKGSEKILQRMKENGYFVSFTPDCLYEEEIKRIIKSYPIELMMAETDGPWPFAGPFSGELTHPKMIHSSIKQISRLKNVPMQDVYSRFFKNTSIFYDLQE</sequence>
<evidence type="ECO:0000313" key="5">
    <source>
        <dbReference type="Proteomes" id="UP000831787"/>
    </source>
</evidence>
<dbReference type="PANTHER" id="PTHR46317:SF1">
    <property type="entry name" value="HYDROLASE, TATD FAMILY"/>
    <property type="match status" value="1"/>
</dbReference>
<evidence type="ECO:0000256" key="2">
    <source>
        <dbReference type="ARBA" id="ARBA00022723"/>
    </source>
</evidence>
<dbReference type="PIRSF" id="PIRSF005902">
    <property type="entry name" value="DNase_TatD"/>
    <property type="match status" value="1"/>
</dbReference>
<dbReference type="Pfam" id="PF01026">
    <property type="entry name" value="TatD_DNase"/>
    <property type="match status" value="1"/>
</dbReference>
<keyword evidence="5" id="KW-1185">Reference proteome</keyword>
<dbReference type="Proteomes" id="UP000831787">
    <property type="component" value="Chromosome"/>
</dbReference>
<proteinExistence type="inferred from homology"/>